<feature type="transmembrane region" description="Helical" evidence="8">
    <location>
        <begin position="12"/>
        <end position="31"/>
    </location>
</feature>
<gene>
    <name evidence="9" type="ORF">FPOA_11417</name>
</gene>
<feature type="transmembrane region" description="Helical" evidence="8">
    <location>
        <begin position="362"/>
        <end position="384"/>
    </location>
</feature>
<organism evidence="9 10">
    <name type="scientific">Fusarium poae</name>
    <dbReference type="NCBI Taxonomy" id="36050"/>
    <lineage>
        <taxon>Eukaryota</taxon>
        <taxon>Fungi</taxon>
        <taxon>Dikarya</taxon>
        <taxon>Ascomycota</taxon>
        <taxon>Pezizomycotina</taxon>
        <taxon>Sordariomycetes</taxon>
        <taxon>Hypocreomycetidae</taxon>
        <taxon>Hypocreales</taxon>
        <taxon>Nectriaceae</taxon>
        <taxon>Fusarium</taxon>
    </lineage>
</organism>
<dbReference type="EMBL" id="LYXU01000004">
    <property type="protein sequence ID" value="OBS19692.1"/>
    <property type="molecule type" value="Genomic_DNA"/>
</dbReference>
<evidence type="ECO:0008006" key="11">
    <source>
        <dbReference type="Google" id="ProtNLM"/>
    </source>
</evidence>
<dbReference type="Proteomes" id="UP000091967">
    <property type="component" value="Unassembled WGS sequence"/>
</dbReference>
<feature type="transmembrane region" description="Helical" evidence="8">
    <location>
        <begin position="337"/>
        <end position="356"/>
    </location>
</feature>
<evidence type="ECO:0000256" key="6">
    <source>
        <dbReference type="ARBA" id="ARBA00023136"/>
    </source>
</evidence>
<proteinExistence type="predicted"/>
<keyword evidence="4 8" id="KW-0812">Transmembrane</keyword>
<evidence type="ECO:0000256" key="4">
    <source>
        <dbReference type="ARBA" id="ARBA00022692"/>
    </source>
</evidence>
<keyword evidence="6 8" id="KW-0472">Membrane</keyword>
<keyword evidence="5 8" id="KW-1133">Transmembrane helix</keyword>
<dbReference type="PANTHER" id="PTHR47844">
    <property type="entry name" value="SYNTHASE CPS1, PUTATIVE (AFU_ORTHOLOGUE AFUA_7G02500)-RELATED"/>
    <property type="match status" value="1"/>
</dbReference>
<accession>A0A1B8AGP4</accession>
<dbReference type="AlphaFoldDB" id="A0A1B8AGP4"/>
<dbReference type="STRING" id="36050.A0A1B8AGP4"/>
<evidence type="ECO:0000256" key="8">
    <source>
        <dbReference type="SAM" id="Phobius"/>
    </source>
</evidence>
<evidence type="ECO:0000256" key="5">
    <source>
        <dbReference type="ARBA" id="ARBA00022989"/>
    </source>
</evidence>
<evidence type="ECO:0000256" key="1">
    <source>
        <dbReference type="ARBA" id="ARBA00004370"/>
    </source>
</evidence>
<dbReference type="PANTHER" id="PTHR47844:SF1">
    <property type="entry name" value="EXOSTOSIN-LIKE 2"/>
    <property type="match status" value="1"/>
</dbReference>
<dbReference type="InterPro" id="IPR052427">
    <property type="entry name" value="Glycosyltrans_GT2/GT47"/>
</dbReference>
<reference evidence="9 10" key="1">
    <citation type="submission" date="2016-06" db="EMBL/GenBank/DDBJ databases">
        <title>Living apart together: crosstalk between the core and supernumerary genomes in a fungal plant pathogen.</title>
        <authorList>
            <person name="Vanheule A."/>
            <person name="Audenaert K."/>
            <person name="Warris S."/>
            <person name="Van De Geest H."/>
            <person name="Schijlen E."/>
            <person name="Hofte M."/>
            <person name="De Saeger S."/>
            <person name="Haesaert G."/>
            <person name="Waalwijk C."/>
            <person name="Van Der Lee T."/>
        </authorList>
    </citation>
    <scope>NUCLEOTIDE SEQUENCE [LARGE SCALE GENOMIC DNA]</scope>
    <source>
        <strain evidence="9 10">2516</strain>
    </source>
</reference>
<dbReference type="OMA" id="TWWPTIF"/>
<keyword evidence="7" id="KW-0325">Glycoprotein</keyword>
<evidence type="ECO:0000256" key="2">
    <source>
        <dbReference type="ARBA" id="ARBA00022676"/>
    </source>
</evidence>
<sequence length="463" mass="53314">MSYSFLSETGVLALSIILIILSTIRWFGLLIHHRGRMAYRFTPRRGFFYNIFETDVAVILPVVNHQSENFIPTIRSILVNTPGQLYVMVVGKEAYDEVMPQMEILRQEYRFSQIHVGAVHEANKRRQIAHALSTLDHGISRLTVFTEQGTYWPTKFLISAIRPFDDLELAAIIVPRMAHVPALGGIWANIKAHLFSFHYSVQAEDNRAVNSLDGSALFGGPTTLVLTQHLKEDRFKNEFEKEKWFFERPGPLSGGEHFYLNRYLLEGNKKTLFLDSPKVTVSVEMNSVGEFIGEFLRTIRNNWRTCFSMAPHCAWLRIRWGHVIFPAAARMTWWPTIFFPVTLLIDIFSIILAFNYSNLNTTALTVWIVITTLVIGTQAISNLLVARRMHGNKSNVFVTLLCVLVSLPFQHTLEVLKVMAMLTYWKTDVECTQQDVNVPRERSIPWNWGYWDDMGLVRTEIRL</sequence>
<name>A0A1B8AGP4_FUSPO</name>
<comment type="caution">
    <text evidence="9">The sequence shown here is derived from an EMBL/GenBank/DDBJ whole genome shotgun (WGS) entry which is preliminary data.</text>
</comment>
<evidence type="ECO:0000313" key="9">
    <source>
        <dbReference type="EMBL" id="OBS19692.1"/>
    </source>
</evidence>
<dbReference type="GO" id="GO:0016020">
    <property type="term" value="C:membrane"/>
    <property type="evidence" value="ECO:0007669"/>
    <property type="project" value="UniProtKB-SubCell"/>
</dbReference>
<keyword evidence="2" id="KW-0328">Glycosyltransferase</keyword>
<evidence type="ECO:0000313" key="10">
    <source>
        <dbReference type="Proteomes" id="UP000091967"/>
    </source>
</evidence>
<comment type="subcellular location">
    <subcellularLocation>
        <location evidence="1">Membrane</location>
    </subcellularLocation>
</comment>
<protein>
    <recommendedName>
        <fullName evidence="11">Glycosyltransferase 2-like domain-containing protein</fullName>
    </recommendedName>
</protein>
<dbReference type="GO" id="GO:0016757">
    <property type="term" value="F:glycosyltransferase activity"/>
    <property type="evidence" value="ECO:0007669"/>
    <property type="project" value="UniProtKB-KW"/>
</dbReference>
<keyword evidence="10" id="KW-1185">Reference proteome</keyword>
<keyword evidence="3" id="KW-0808">Transferase</keyword>
<evidence type="ECO:0000256" key="7">
    <source>
        <dbReference type="ARBA" id="ARBA00023180"/>
    </source>
</evidence>
<evidence type="ECO:0000256" key="3">
    <source>
        <dbReference type="ARBA" id="ARBA00022679"/>
    </source>
</evidence>